<evidence type="ECO:0000256" key="2">
    <source>
        <dbReference type="RuleBase" id="RU362080"/>
    </source>
</evidence>
<dbReference type="NCBIfam" id="TIGR01552">
    <property type="entry name" value="phd_fam"/>
    <property type="match status" value="1"/>
</dbReference>
<name>A0A212LMH4_9HYPH</name>
<protein>
    <recommendedName>
        <fullName evidence="2">Antitoxin</fullName>
    </recommendedName>
</protein>
<dbReference type="SUPFAM" id="SSF143120">
    <property type="entry name" value="YefM-like"/>
    <property type="match status" value="1"/>
</dbReference>
<comment type="function">
    <text evidence="2">Antitoxin component of a type II toxin-antitoxin (TA) system.</text>
</comment>
<reference evidence="3" key="1">
    <citation type="submission" date="2016-08" db="EMBL/GenBank/DDBJ databases">
        <authorList>
            <person name="Seilhamer J.J."/>
        </authorList>
    </citation>
    <scope>NUCLEOTIDE SEQUENCE</scope>
    <source>
        <strain evidence="3">86</strain>
    </source>
</reference>
<dbReference type="RefSeq" id="WP_288198226.1">
    <property type="nucleotide sequence ID" value="NZ_LT608334.1"/>
</dbReference>
<dbReference type="Gene3D" id="3.40.1620.10">
    <property type="entry name" value="YefM-like domain"/>
    <property type="match status" value="1"/>
</dbReference>
<organism evidence="3">
    <name type="scientific">uncultured Pleomorphomonas sp</name>
    <dbReference type="NCBI Taxonomy" id="442121"/>
    <lineage>
        <taxon>Bacteria</taxon>
        <taxon>Pseudomonadati</taxon>
        <taxon>Pseudomonadota</taxon>
        <taxon>Alphaproteobacteria</taxon>
        <taxon>Hyphomicrobiales</taxon>
        <taxon>Pleomorphomonadaceae</taxon>
        <taxon>Pleomorphomonas</taxon>
        <taxon>environmental samples</taxon>
    </lineage>
</organism>
<gene>
    <name evidence="3" type="ORF">KL86PLE_90052</name>
</gene>
<accession>A0A212LMH4</accession>
<dbReference type="InterPro" id="IPR036165">
    <property type="entry name" value="YefM-like_sf"/>
</dbReference>
<comment type="similarity">
    <text evidence="1 2">Belongs to the phD/YefM antitoxin family.</text>
</comment>
<dbReference type="Pfam" id="PF02604">
    <property type="entry name" value="PhdYeFM_antitox"/>
    <property type="match status" value="1"/>
</dbReference>
<evidence type="ECO:0000313" key="3">
    <source>
        <dbReference type="EMBL" id="SCM78732.1"/>
    </source>
</evidence>
<proteinExistence type="inferred from homology"/>
<evidence type="ECO:0000256" key="1">
    <source>
        <dbReference type="ARBA" id="ARBA00009981"/>
    </source>
</evidence>
<dbReference type="InterPro" id="IPR006442">
    <property type="entry name" value="Antitoxin_Phd/YefM"/>
</dbReference>
<dbReference type="EMBL" id="FMJD01000013">
    <property type="protein sequence ID" value="SCM78732.1"/>
    <property type="molecule type" value="Genomic_DNA"/>
</dbReference>
<dbReference type="AlphaFoldDB" id="A0A212LMH4"/>
<sequence>MATRSSRKTLGSPSGSWHLQDAKARLSEVVRQAQTNGPQRVTLHGQDAAVIVSAADFDRIQKPVSGLDLVTALAESPLQDVSFDREPVKAPVRDVPL</sequence>